<protein>
    <submittedName>
        <fullName evidence="2">Uncharacterized protein</fullName>
    </submittedName>
</protein>
<reference evidence="2 3" key="1">
    <citation type="submission" date="2018-08" db="EMBL/GenBank/DDBJ databases">
        <title>Meiothermus luteus KCTC 52599 genome sequencing project.</title>
        <authorList>
            <person name="Da Costa M.S."/>
            <person name="Albuquerque L."/>
            <person name="Raposo P."/>
            <person name="Froufe H.J.C."/>
            <person name="Barroso C.S."/>
            <person name="Egas C."/>
        </authorList>
    </citation>
    <scope>NUCLEOTIDE SEQUENCE [LARGE SCALE GENOMIC DNA]</scope>
    <source>
        <strain evidence="2 3">KCTC 52599</strain>
    </source>
</reference>
<accession>A0A399EWK3</accession>
<organism evidence="2 3">
    <name type="scientific">Meiothermus luteus</name>
    <dbReference type="NCBI Taxonomy" id="2026184"/>
    <lineage>
        <taxon>Bacteria</taxon>
        <taxon>Thermotogati</taxon>
        <taxon>Deinococcota</taxon>
        <taxon>Deinococci</taxon>
        <taxon>Thermales</taxon>
        <taxon>Thermaceae</taxon>
        <taxon>Meiothermus</taxon>
    </lineage>
</organism>
<dbReference type="EMBL" id="QWKZ01000018">
    <property type="protein sequence ID" value="RIH87816.1"/>
    <property type="molecule type" value="Genomic_DNA"/>
</dbReference>
<gene>
    <name evidence="2" type="ORF">Mlute_00833</name>
</gene>
<proteinExistence type="predicted"/>
<dbReference type="AlphaFoldDB" id="A0A399EWK3"/>
<evidence type="ECO:0000256" key="1">
    <source>
        <dbReference type="SAM" id="Phobius"/>
    </source>
</evidence>
<keyword evidence="1" id="KW-0472">Membrane</keyword>
<evidence type="ECO:0000313" key="2">
    <source>
        <dbReference type="EMBL" id="RIH87816.1"/>
    </source>
</evidence>
<dbReference type="Proteomes" id="UP000265800">
    <property type="component" value="Unassembled WGS sequence"/>
</dbReference>
<keyword evidence="3" id="KW-1185">Reference proteome</keyword>
<comment type="caution">
    <text evidence="2">The sequence shown here is derived from an EMBL/GenBank/DDBJ whole genome shotgun (WGS) entry which is preliminary data.</text>
</comment>
<keyword evidence="1" id="KW-1133">Transmembrane helix</keyword>
<keyword evidence="1" id="KW-0812">Transmembrane</keyword>
<sequence>MDEAITIAAAVVIVLLLLMFVFLVKDKGLPDKDH</sequence>
<name>A0A399EWK3_9DEIN</name>
<evidence type="ECO:0000313" key="3">
    <source>
        <dbReference type="Proteomes" id="UP000265800"/>
    </source>
</evidence>
<feature type="transmembrane region" description="Helical" evidence="1">
    <location>
        <begin position="6"/>
        <end position="24"/>
    </location>
</feature>